<dbReference type="Proteomes" id="UP000694403">
    <property type="component" value="Unplaced"/>
</dbReference>
<evidence type="ECO:0000256" key="1">
    <source>
        <dbReference type="SAM" id="MobiDB-lite"/>
    </source>
</evidence>
<keyword evidence="4" id="KW-1185">Reference proteome</keyword>
<dbReference type="Gene3D" id="2.60.200.20">
    <property type="match status" value="1"/>
</dbReference>
<feature type="region of interest" description="Disordered" evidence="1">
    <location>
        <begin position="1"/>
        <end position="28"/>
    </location>
</feature>
<proteinExistence type="predicted"/>
<dbReference type="InterPro" id="IPR000253">
    <property type="entry name" value="FHA_dom"/>
</dbReference>
<protein>
    <recommendedName>
        <fullName evidence="2">FHA domain-containing protein</fullName>
    </recommendedName>
</protein>
<dbReference type="Pfam" id="PF00498">
    <property type="entry name" value="FHA"/>
    <property type="match status" value="1"/>
</dbReference>
<organism evidence="3 4">
    <name type="scientific">Chelydra serpentina</name>
    <name type="common">Snapping turtle</name>
    <name type="synonym">Testudo serpentina</name>
    <dbReference type="NCBI Taxonomy" id="8475"/>
    <lineage>
        <taxon>Eukaryota</taxon>
        <taxon>Metazoa</taxon>
        <taxon>Chordata</taxon>
        <taxon>Craniata</taxon>
        <taxon>Vertebrata</taxon>
        <taxon>Euteleostomi</taxon>
        <taxon>Archelosauria</taxon>
        <taxon>Testudinata</taxon>
        <taxon>Testudines</taxon>
        <taxon>Cryptodira</taxon>
        <taxon>Durocryptodira</taxon>
        <taxon>Americhelydia</taxon>
        <taxon>Chelydroidea</taxon>
        <taxon>Chelydridae</taxon>
        <taxon>Chelydra</taxon>
    </lineage>
</organism>
<evidence type="ECO:0000313" key="4">
    <source>
        <dbReference type="Proteomes" id="UP000694403"/>
    </source>
</evidence>
<sequence>MEQTQLLEWEEENGDPPGGEANGEAPRPVGRLHLLSSKYGPEQDFWIYPGENVVGRLQSCRVCLPAPSVSKAHAVIEVPAPGCAPILRVGETQVPGFPIDTLCPSCPPGSDSSSDTGVRSAAAFSSSCATVVPER</sequence>
<dbReference type="SUPFAM" id="SSF49879">
    <property type="entry name" value="SMAD/FHA domain"/>
    <property type="match status" value="1"/>
</dbReference>
<evidence type="ECO:0000259" key="2">
    <source>
        <dbReference type="Pfam" id="PF00498"/>
    </source>
</evidence>
<dbReference type="AlphaFoldDB" id="A0A8C3SD67"/>
<dbReference type="Ensembl" id="ENSCSRT00000011247.1">
    <property type="protein sequence ID" value="ENSCSRP00000010842.1"/>
    <property type="gene ID" value="ENSCSRG00000008106.1"/>
</dbReference>
<name>A0A8C3SD67_CHESE</name>
<feature type="domain" description="FHA" evidence="2">
    <location>
        <begin position="53"/>
        <end position="79"/>
    </location>
</feature>
<reference evidence="3" key="2">
    <citation type="submission" date="2025-09" db="UniProtKB">
        <authorList>
            <consortium name="Ensembl"/>
        </authorList>
    </citation>
    <scope>IDENTIFICATION</scope>
</reference>
<evidence type="ECO:0000313" key="3">
    <source>
        <dbReference type="Ensembl" id="ENSCSRP00000010842.1"/>
    </source>
</evidence>
<accession>A0A8C3SD67</accession>
<reference evidence="3" key="1">
    <citation type="submission" date="2025-08" db="UniProtKB">
        <authorList>
            <consortium name="Ensembl"/>
        </authorList>
    </citation>
    <scope>IDENTIFICATION</scope>
</reference>
<dbReference type="InterPro" id="IPR008984">
    <property type="entry name" value="SMAD_FHA_dom_sf"/>
</dbReference>